<evidence type="ECO:0000256" key="1">
    <source>
        <dbReference type="ARBA" id="ARBA00001926"/>
    </source>
</evidence>
<evidence type="ECO:0000313" key="11">
    <source>
        <dbReference type="Proteomes" id="UP000253941"/>
    </source>
</evidence>
<dbReference type="PROSITE" id="PS51007">
    <property type="entry name" value="CYTC"/>
    <property type="match status" value="1"/>
</dbReference>
<dbReference type="SUPFAM" id="SSF46626">
    <property type="entry name" value="Cytochrome c"/>
    <property type="match status" value="1"/>
</dbReference>
<organism evidence="10 11">
    <name type="scientific">Ferruginivarius sediminum</name>
    <dbReference type="NCBI Taxonomy" id="2661937"/>
    <lineage>
        <taxon>Bacteria</taxon>
        <taxon>Pseudomonadati</taxon>
        <taxon>Pseudomonadota</taxon>
        <taxon>Alphaproteobacteria</taxon>
        <taxon>Rhodospirillales</taxon>
        <taxon>Rhodospirillaceae</taxon>
        <taxon>Ferruginivarius</taxon>
    </lineage>
</organism>
<gene>
    <name evidence="10" type="ORF">DRB17_07000</name>
</gene>
<keyword evidence="4" id="KW-0679">Respiratory chain</keyword>
<proteinExistence type="predicted"/>
<reference evidence="10 11" key="1">
    <citation type="submission" date="2018-07" db="EMBL/GenBank/DDBJ databases">
        <title>Venubactetium sediminum gen. nov., sp. nov., isolated from a marine solar saltern.</title>
        <authorList>
            <person name="Wang S."/>
        </authorList>
    </citation>
    <scope>NUCLEOTIDE SEQUENCE [LARGE SCALE GENOMIC DNA]</scope>
    <source>
        <strain evidence="10 11">WD2A32</strain>
    </source>
</reference>
<evidence type="ECO:0000256" key="7">
    <source>
        <dbReference type="ARBA" id="ARBA00023004"/>
    </source>
</evidence>
<dbReference type="AlphaFoldDB" id="A0A369TAQ6"/>
<dbReference type="InterPro" id="IPR036909">
    <property type="entry name" value="Cyt_c-like_dom_sf"/>
</dbReference>
<evidence type="ECO:0000256" key="4">
    <source>
        <dbReference type="ARBA" id="ARBA00022660"/>
    </source>
</evidence>
<dbReference type="InterPro" id="IPR008168">
    <property type="entry name" value="Cyt_C_IC"/>
</dbReference>
<name>A0A369TAQ6_9PROT</name>
<comment type="caution">
    <text evidence="10">The sequence shown here is derived from an EMBL/GenBank/DDBJ whole genome shotgun (WGS) entry which is preliminary data.</text>
</comment>
<evidence type="ECO:0000259" key="9">
    <source>
        <dbReference type="PROSITE" id="PS51007"/>
    </source>
</evidence>
<evidence type="ECO:0000256" key="2">
    <source>
        <dbReference type="ARBA" id="ARBA00022448"/>
    </source>
</evidence>
<evidence type="ECO:0000256" key="3">
    <source>
        <dbReference type="ARBA" id="ARBA00022617"/>
    </source>
</evidence>
<keyword evidence="11" id="KW-1185">Reference proteome</keyword>
<evidence type="ECO:0000256" key="5">
    <source>
        <dbReference type="ARBA" id="ARBA00022723"/>
    </source>
</evidence>
<evidence type="ECO:0000256" key="6">
    <source>
        <dbReference type="ARBA" id="ARBA00022982"/>
    </source>
</evidence>
<evidence type="ECO:0000256" key="8">
    <source>
        <dbReference type="PROSITE-ProRule" id="PRU00433"/>
    </source>
</evidence>
<dbReference type="Proteomes" id="UP000253941">
    <property type="component" value="Unassembled WGS sequence"/>
</dbReference>
<dbReference type="Gene3D" id="1.10.760.10">
    <property type="entry name" value="Cytochrome c-like domain"/>
    <property type="match status" value="1"/>
</dbReference>
<dbReference type="PRINTS" id="PR00605">
    <property type="entry name" value="CYTCHROMECIC"/>
</dbReference>
<keyword evidence="6" id="KW-0249">Electron transport</keyword>
<keyword evidence="3 8" id="KW-0349">Heme</keyword>
<protein>
    <submittedName>
        <fullName evidence="10">Cytochrome c</fullName>
    </submittedName>
</protein>
<dbReference type="GO" id="GO:0009055">
    <property type="term" value="F:electron transfer activity"/>
    <property type="evidence" value="ECO:0007669"/>
    <property type="project" value="InterPro"/>
</dbReference>
<sequence length="115" mass="12287">MIGAVTAAGILAASPAGAEEPSGKQLYDLFCTQCHGVNGDGWGLNTGDIRVLPRDHTEKAEMAARTDDHLFKAIKHGGTAVNKSNLMPAWDANMTDAEIRRVVAYLRELCDCSAD</sequence>
<accession>A0A369TAQ6</accession>
<comment type="cofactor">
    <cofactor evidence="1">
        <name>heme c</name>
        <dbReference type="ChEBI" id="CHEBI:61717"/>
    </cofactor>
</comment>
<dbReference type="EMBL" id="QPMH01000005">
    <property type="protein sequence ID" value="RDD62393.1"/>
    <property type="molecule type" value="Genomic_DNA"/>
</dbReference>
<keyword evidence="2" id="KW-0813">Transport</keyword>
<dbReference type="GO" id="GO:0005506">
    <property type="term" value="F:iron ion binding"/>
    <property type="evidence" value="ECO:0007669"/>
    <property type="project" value="InterPro"/>
</dbReference>
<evidence type="ECO:0000313" key="10">
    <source>
        <dbReference type="EMBL" id="RDD62393.1"/>
    </source>
</evidence>
<feature type="domain" description="Cytochrome c" evidence="9">
    <location>
        <begin position="18"/>
        <end position="110"/>
    </location>
</feature>
<dbReference type="Pfam" id="PF00034">
    <property type="entry name" value="Cytochrom_C"/>
    <property type="match status" value="1"/>
</dbReference>
<dbReference type="InterPro" id="IPR009056">
    <property type="entry name" value="Cyt_c-like_dom"/>
</dbReference>
<dbReference type="GO" id="GO:0020037">
    <property type="term" value="F:heme binding"/>
    <property type="evidence" value="ECO:0007669"/>
    <property type="project" value="InterPro"/>
</dbReference>
<keyword evidence="7 8" id="KW-0408">Iron</keyword>
<keyword evidence="5 8" id="KW-0479">Metal-binding</keyword>